<feature type="compositionally biased region" description="Low complexity" evidence="1">
    <location>
        <begin position="84"/>
        <end position="97"/>
    </location>
</feature>
<feature type="compositionally biased region" description="Low complexity" evidence="1">
    <location>
        <begin position="62"/>
        <end position="77"/>
    </location>
</feature>
<keyword evidence="3" id="KW-1185">Reference proteome</keyword>
<evidence type="ECO:0000313" key="2">
    <source>
        <dbReference type="EMBL" id="KAF2436220.1"/>
    </source>
</evidence>
<comment type="caution">
    <text evidence="2">The sequence shown here is derived from an EMBL/GenBank/DDBJ whole genome shotgun (WGS) entry which is preliminary data.</text>
</comment>
<dbReference type="OrthoDB" id="5285218at2759"/>
<gene>
    <name evidence="2" type="ORF">EJ08DRAFT_674780</name>
</gene>
<dbReference type="AlphaFoldDB" id="A0A9P4U3R3"/>
<name>A0A9P4U3R3_9PEZI</name>
<proteinExistence type="predicted"/>
<sequence>MNFMNRIQSRIELGRIEDKYVSRKNRNVWKSEAQYVNGEYIYACREEVEPPPSRTSNTAKPSSSSGTYSSQSSSRTTSSRDSDQSASSTTSKWSLSSAFGSKSKGANVRMGGSSRR</sequence>
<organism evidence="2 3">
    <name type="scientific">Tothia fuscella</name>
    <dbReference type="NCBI Taxonomy" id="1048955"/>
    <lineage>
        <taxon>Eukaryota</taxon>
        <taxon>Fungi</taxon>
        <taxon>Dikarya</taxon>
        <taxon>Ascomycota</taxon>
        <taxon>Pezizomycotina</taxon>
        <taxon>Dothideomycetes</taxon>
        <taxon>Pleosporomycetidae</taxon>
        <taxon>Venturiales</taxon>
        <taxon>Cylindrosympodiaceae</taxon>
        <taxon>Tothia</taxon>
    </lineage>
</organism>
<evidence type="ECO:0000256" key="1">
    <source>
        <dbReference type="SAM" id="MobiDB-lite"/>
    </source>
</evidence>
<dbReference type="EMBL" id="MU007011">
    <property type="protein sequence ID" value="KAF2436220.1"/>
    <property type="molecule type" value="Genomic_DNA"/>
</dbReference>
<evidence type="ECO:0000313" key="3">
    <source>
        <dbReference type="Proteomes" id="UP000800235"/>
    </source>
</evidence>
<protein>
    <submittedName>
        <fullName evidence="2">Uncharacterized protein</fullName>
    </submittedName>
</protein>
<accession>A0A9P4U3R3</accession>
<dbReference type="Proteomes" id="UP000800235">
    <property type="component" value="Unassembled WGS sequence"/>
</dbReference>
<reference evidence="2" key="1">
    <citation type="journal article" date="2020" name="Stud. Mycol.">
        <title>101 Dothideomycetes genomes: a test case for predicting lifestyles and emergence of pathogens.</title>
        <authorList>
            <person name="Haridas S."/>
            <person name="Albert R."/>
            <person name="Binder M."/>
            <person name="Bloem J."/>
            <person name="Labutti K."/>
            <person name="Salamov A."/>
            <person name="Andreopoulos B."/>
            <person name="Baker S."/>
            <person name="Barry K."/>
            <person name="Bills G."/>
            <person name="Bluhm B."/>
            <person name="Cannon C."/>
            <person name="Castanera R."/>
            <person name="Culley D."/>
            <person name="Daum C."/>
            <person name="Ezra D."/>
            <person name="Gonzalez J."/>
            <person name="Henrissat B."/>
            <person name="Kuo A."/>
            <person name="Liang C."/>
            <person name="Lipzen A."/>
            <person name="Lutzoni F."/>
            <person name="Magnuson J."/>
            <person name="Mondo S."/>
            <person name="Nolan M."/>
            <person name="Ohm R."/>
            <person name="Pangilinan J."/>
            <person name="Park H.-J."/>
            <person name="Ramirez L."/>
            <person name="Alfaro M."/>
            <person name="Sun H."/>
            <person name="Tritt A."/>
            <person name="Yoshinaga Y."/>
            <person name="Zwiers L.-H."/>
            <person name="Turgeon B."/>
            <person name="Goodwin S."/>
            <person name="Spatafora J."/>
            <person name="Crous P."/>
            <person name="Grigoriev I."/>
        </authorList>
    </citation>
    <scope>NUCLEOTIDE SEQUENCE</scope>
    <source>
        <strain evidence="2">CBS 130266</strain>
    </source>
</reference>
<feature type="region of interest" description="Disordered" evidence="1">
    <location>
        <begin position="47"/>
        <end position="116"/>
    </location>
</feature>